<reference evidence="5 6" key="1">
    <citation type="submission" date="2021-09" db="EMBL/GenBank/DDBJ databases">
        <title>Genomic insights and catalytic innovation underlie evolution of tropane alkaloids biosynthesis.</title>
        <authorList>
            <person name="Wang Y.-J."/>
            <person name="Tian T."/>
            <person name="Huang J.-P."/>
            <person name="Huang S.-X."/>
        </authorList>
    </citation>
    <scope>NUCLEOTIDE SEQUENCE [LARGE SCALE GENOMIC DNA]</scope>
    <source>
        <strain evidence="5">KIB-2018</strain>
        <tissue evidence="5">Leaf</tissue>
    </source>
</reference>
<accession>A0AAV8U2C1</accession>
<feature type="domain" description="Fe2OG dioxygenase" evidence="4">
    <location>
        <begin position="164"/>
        <end position="264"/>
    </location>
</feature>
<protein>
    <recommendedName>
        <fullName evidence="4">Fe2OG dioxygenase domain-containing protein</fullName>
    </recommendedName>
</protein>
<dbReference type="InterPro" id="IPR050231">
    <property type="entry name" value="Iron_ascorbate_oxido_reductase"/>
</dbReference>
<dbReference type="EMBL" id="JAIWQS010000001">
    <property type="protein sequence ID" value="KAJ8773437.1"/>
    <property type="molecule type" value="Genomic_DNA"/>
</dbReference>
<gene>
    <name evidence="5" type="ORF">K2173_004267</name>
</gene>
<proteinExistence type="inferred from homology"/>
<comment type="similarity">
    <text evidence="3">Belongs to the iron/ascorbate-dependent oxidoreductase family.</text>
</comment>
<comment type="caution">
    <text evidence="5">The sequence shown here is derived from an EMBL/GenBank/DDBJ whole genome shotgun (WGS) entry which is preliminary data.</text>
</comment>
<dbReference type="PANTHER" id="PTHR47990">
    <property type="entry name" value="2-OXOGLUTARATE (2OG) AND FE(II)-DEPENDENT OXYGENASE SUPERFAMILY PROTEIN-RELATED"/>
    <property type="match status" value="1"/>
</dbReference>
<keyword evidence="1 3" id="KW-0479">Metal-binding</keyword>
<dbReference type="Pfam" id="PF14226">
    <property type="entry name" value="DIOX_N"/>
    <property type="match status" value="1"/>
</dbReference>
<organism evidence="5 6">
    <name type="scientific">Erythroxylum novogranatense</name>
    <dbReference type="NCBI Taxonomy" id="1862640"/>
    <lineage>
        <taxon>Eukaryota</taxon>
        <taxon>Viridiplantae</taxon>
        <taxon>Streptophyta</taxon>
        <taxon>Embryophyta</taxon>
        <taxon>Tracheophyta</taxon>
        <taxon>Spermatophyta</taxon>
        <taxon>Magnoliopsida</taxon>
        <taxon>eudicotyledons</taxon>
        <taxon>Gunneridae</taxon>
        <taxon>Pentapetalae</taxon>
        <taxon>rosids</taxon>
        <taxon>fabids</taxon>
        <taxon>Malpighiales</taxon>
        <taxon>Erythroxylaceae</taxon>
        <taxon>Erythroxylum</taxon>
    </lineage>
</organism>
<dbReference type="PROSITE" id="PS51471">
    <property type="entry name" value="FE2OG_OXY"/>
    <property type="match status" value="1"/>
</dbReference>
<dbReference type="InterPro" id="IPR026992">
    <property type="entry name" value="DIOX_N"/>
</dbReference>
<dbReference type="SUPFAM" id="SSF51197">
    <property type="entry name" value="Clavaminate synthase-like"/>
    <property type="match status" value="1"/>
</dbReference>
<dbReference type="InterPro" id="IPR027443">
    <property type="entry name" value="IPNS-like_sf"/>
</dbReference>
<dbReference type="GO" id="GO:0016491">
    <property type="term" value="F:oxidoreductase activity"/>
    <property type="evidence" value="ECO:0007669"/>
    <property type="project" value="UniProtKB-KW"/>
</dbReference>
<keyword evidence="6" id="KW-1185">Reference proteome</keyword>
<dbReference type="GO" id="GO:0046872">
    <property type="term" value="F:metal ion binding"/>
    <property type="evidence" value="ECO:0007669"/>
    <property type="project" value="UniProtKB-KW"/>
</dbReference>
<dbReference type="AlphaFoldDB" id="A0AAV8U2C1"/>
<evidence type="ECO:0000313" key="6">
    <source>
        <dbReference type="Proteomes" id="UP001159364"/>
    </source>
</evidence>
<evidence type="ECO:0000259" key="4">
    <source>
        <dbReference type="PROSITE" id="PS51471"/>
    </source>
</evidence>
<evidence type="ECO:0000256" key="3">
    <source>
        <dbReference type="RuleBase" id="RU003682"/>
    </source>
</evidence>
<evidence type="ECO:0000256" key="1">
    <source>
        <dbReference type="ARBA" id="ARBA00022723"/>
    </source>
</evidence>
<dbReference type="Gene3D" id="2.60.120.330">
    <property type="entry name" value="B-lactam Antibiotic, Isopenicillin N Synthase, Chain"/>
    <property type="match status" value="1"/>
</dbReference>
<dbReference type="InterPro" id="IPR044861">
    <property type="entry name" value="IPNS-like_FE2OG_OXY"/>
</dbReference>
<evidence type="ECO:0000256" key="2">
    <source>
        <dbReference type="ARBA" id="ARBA00023004"/>
    </source>
</evidence>
<name>A0AAV8U2C1_9ROSI</name>
<dbReference type="InterPro" id="IPR005123">
    <property type="entry name" value="Oxoglu/Fe-dep_dioxygenase_dom"/>
</dbReference>
<sequence>MGSETTDNLPIIEFSTLDIKAGTPEWNSVKSQVRKAVEEYGCFEALFEEFPLQPPPEAIVNALKELFDLPLETKMREVSQKPLHGYCGQWPEVPLYESMGFEEPISMHMVEKVTNILWPEGNPSFSKTIHSFSKKLSELDHMIRRMVAESMGLEKYLEDLNNSKSYLLRVNKYEGPLTSEKMVGLMAHTDKGLVTVLYQFQVDGFEVQTQEGHWITANPSPSSFLVVTGEALRTWTSGRVHAVCHRVMMSGNRTRYAAGLFAVAKTGCVITAPEEQAGK</sequence>
<keyword evidence="3" id="KW-0560">Oxidoreductase</keyword>
<dbReference type="Proteomes" id="UP001159364">
    <property type="component" value="Linkage Group LG01"/>
</dbReference>
<dbReference type="Pfam" id="PF03171">
    <property type="entry name" value="2OG-FeII_Oxy"/>
    <property type="match status" value="1"/>
</dbReference>
<keyword evidence="2 3" id="KW-0408">Iron</keyword>
<evidence type="ECO:0000313" key="5">
    <source>
        <dbReference type="EMBL" id="KAJ8773437.1"/>
    </source>
</evidence>